<sequence>MAVAEEKKRIQVTLPLEIWRDLDDYAKSRGVAKSSMAAIAIAEFLERVKEQK</sequence>
<dbReference type="EMBL" id="WWSR01000023">
    <property type="protein sequence ID" value="MZJ40262.1"/>
    <property type="molecule type" value="Genomic_DNA"/>
</dbReference>
<evidence type="ECO:0000313" key="2">
    <source>
        <dbReference type="EMBL" id="CUO57481.1"/>
    </source>
</evidence>
<dbReference type="Proteomes" id="UP000481598">
    <property type="component" value="Unassembled WGS sequence"/>
</dbReference>
<name>A0A174G679_9ACTN</name>
<dbReference type="SUPFAM" id="SSF47598">
    <property type="entry name" value="Ribbon-helix-helix"/>
    <property type="match status" value="1"/>
</dbReference>
<proteinExistence type="predicted"/>
<reference evidence="2 5" key="1">
    <citation type="submission" date="2015-09" db="EMBL/GenBank/DDBJ databases">
        <authorList>
            <consortium name="Pathogen Informatics"/>
        </authorList>
    </citation>
    <scope>NUCLEOTIDE SEQUENCE [LARGE SCALE GENOMIC DNA]</scope>
    <source>
        <strain evidence="2 5">2789STDY5608823</strain>
    </source>
</reference>
<dbReference type="Gene3D" id="1.10.1220.10">
    <property type="entry name" value="Met repressor-like"/>
    <property type="match status" value="1"/>
</dbReference>
<dbReference type="Pfam" id="PF07878">
    <property type="entry name" value="RHH_5"/>
    <property type="match status" value="1"/>
</dbReference>
<evidence type="ECO:0000313" key="3">
    <source>
        <dbReference type="EMBL" id="MZJ40262.1"/>
    </source>
</evidence>
<protein>
    <recommendedName>
        <fullName evidence="1">CopG-like ribbon-helix-helix domain-containing protein</fullName>
    </recommendedName>
</protein>
<evidence type="ECO:0000313" key="5">
    <source>
        <dbReference type="Proteomes" id="UP000095468"/>
    </source>
</evidence>
<dbReference type="EMBL" id="CYYP01000023">
    <property type="protein sequence ID" value="CUO57481.1"/>
    <property type="molecule type" value="Genomic_DNA"/>
</dbReference>
<dbReference type="AlphaFoldDB" id="A0A174G679"/>
<evidence type="ECO:0000313" key="7">
    <source>
        <dbReference type="Proteomes" id="UP000481598"/>
    </source>
</evidence>
<feature type="domain" description="CopG-like ribbon-helix-helix" evidence="1">
    <location>
        <begin position="8"/>
        <end position="45"/>
    </location>
</feature>
<organism evidence="2 5">
    <name type="scientific">Collinsella aerofaciens</name>
    <dbReference type="NCBI Taxonomy" id="74426"/>
    <lineage>
        <taxon>Bacteria</taxon>
        <taxon>Bacillati</taxon>
        <taxon>Actinomycetota</taxon>
        <taxon>Coriobacteriia</taxon>
        <taxon>Coriobacteriales</taxon>
        <taxon>Coriobacteriaceae</taxon>
        <taxon>Collinsella</taxon>
    </lineage>
</organism>
<dbReference type="InterPro" id="IPR012869">
    <property type="entry name" value="RHH_5"/>
</dbReference>
<dbReference type="Proteomes" id="UP000095468">
    <property type="component" value="Unassembled WGS sequence"/>
</dbReference>
<dbReference type="InterPro" id="IPR010985">
    <property type="entry name" value="Ribbon_hlx_hlx"/>
</dbReference>
<evidence type="ECO:0000313" key="6">
    <source>
        <dbReference type="Proteomes" id="UP000469380"/>
    </source>
</evidence>
<dbReference type="GO" id="GO:0006355">
    <property type="term" value="P:regulation of DNA-templated transcription"/>
    <property type="evidence" value="ECO:0007669"/>
    <property type="project" value="InterPro"/>
</dbReference>
<dbReference type="Proteomes" id="UP000469380">
    <property type="component" value="Unassembled WGS sequence"/>
</dbReference>
<dbReference type="RefSeq" id="WP_082421961.1">
    <property type="nucleotide sequence ID" value="NZ_CYYP01000023.1"/>
</dbReference>
<dbReference type="InterPro" id="IPR013321">
    <property type="entry name" value="Arc_rbn_hlx_hlx"/>
</dbReference>
<gene>
    <name evidence="2" type="ORF">ERS852381_01866</name>
    <name evidence="3" type="ORF">GT464_10010</name>
    <name evidence="4" type="ORF">GT635_09885</name>
</gene>
<reference evidence="6 7" key="2">
    <citation type="journal article" date="2019" name="Nat. Med.">
        <title>A library of human gut bacterial isolates paired with longitudinal multiomics data enables mechanistic microbiome research.</title>
        <authorList>
            <person name="Poyet M."/>
            <person name="Groussin M."/>
            <person name="Gibbons S.M."/>
            <person name="Avila-Pacheco J."/>
            <person name="Jiang X."/>
            <person name="Kearney S.M."/>
            <person name="Perrotta A.R."/>
            <person name="Berdy B."/>
            <person name="Zhao S."/>
            <person name="Lieberman T.D."/>
            <person name="Swanson P.K."/>
            <person name="Smith M."/>
            <person name="Roesemann S."/>
            <person name="Alexander J.E."/>
            <person name="Rich S.A."/>
            <person name="Livny J."/>
            <person name="Vlamakis H."/>
            <person name="Clish C."/>
            <person name="Bullock K."/>
            <person name="Deik A."/>
            <person name="Scott J."/>
            <person name="Pierce K.A."/>
            <person name="Xavier R.J."/>
            <person name="Alm E.J."/>
        </authorList>
    </citation>
    <scope>NUCLEOTIDE SEQUENCE [LARGE SCALE GENOMIC DNA]</scope>
    <source>
        <strain evidence="4 7">BIOML-A10</strain>
        <strain evidence="3 6">BIOML-A20</strain>
    </source>
</reference>
<evidence type="ECO:0000259" key="1">
    <source>
        <dbReference type="Pfam" id="PF07878"/>
    </source>
</evidence>
<evidence type="ECO:0000313" key="4">
    <source>
        <dbReference type="EMBL" id="MZJ86748.1"/>
    </source>
</evidence>
<dbReference type="EMBL" id="WWTB01000029">
    <property type="protein sequence ID" value="MZJ86748.1"/>
    <property type="molecule type" value="Genomic_DNA"/>
</dbReference>
<accession>A0A174G679</accession>